<dbReference type="InterPro" id="IPR008984">
    <property type="entry name" value="SMAD_FHA_dom_sf"/>
</dbReference>
<gene>
    <name evidence="2" type="ORF">L196_01370</name>
</gene>
<evidence type="ECO:0000313" key="3">
    <source>
        <dbReference type="Proteomes" id="UP000015462"/>
    </source>
</evidence>
<dbReference type="RefSeq" id="WP_016389665.1">
    <property type="nucleotide sequence ID" value="NZ_KE646805.1"/>
</dbReference>
<comment type="caution">
    <text evidence="2">The sequence shown here is derived from an EMBL/GenBank/DDBJ whole genome shotgun (WGS) entry which is preliminary data.</text>
</comment>
<protein>
    <submittedName>
        <fullName evidence="2">FHA domain-containing protein</fullName>
    </submittedName>
</protein>
<feature type="domain" description="FHA" evidence="1">
    <location>
        <begin position="22"/>
        <end position="72"/>
    </location>
</feature>
<dbReference type="InterPro" id="IPR000253">
    <property type="entry name" value="FHA_dom"/>
</dbReference>
<sequence length="200" mass="21993">MAKLTLFFNSKPIEVFQLEQNTSTIGRDPDNTFIIDSLAIAPTHLKVTWVANEYFIESVSEQFPTFINGQPIQKEAIKQGDKINIGKHSLLYSFSTIDDIDTSDTSTAQPSLRPVGKANLQALNGANIGLVSALNKAVNEVNITNTTPAMIAKRADGYYISRLMDDISISIDGNTISSETKLANNNVLNIADNKYLFFTE</sequence>
<dbReference type="AlphaFoldDB" id="A0AB33Z5H3"/>
<dbReference type="SUPFAM" id="SSF49879">
    <property type="entry name" value="SMAD/FHA domain"/>
    <property type="match status" value="1"/>
</dbReference>
<keyword evidence="3" id="KW-1185">Reference proteome</keyword>
<proteinExistence type="predicted"/>
<dbReference type="SMART" id="SM00240">
    <property type="entry name" value="FHA"/>
    <property type="match status" value="1"/>
</dbReference>
<evidence type="ECO:0000259" key="1">
    <source>
        <dbReference type="SMART" id="SM00240"/>
    </source>
</evidence>
<organism evidence="2 3">
    <name type="scientific">Cycloclasticus pugetii</name>
    <dbReference type="NCBI Taxonomy" id="34068"/>
    <lineage>
        <taxon>Bacteria</taxon>
        <taxon>Pseudomonadati</taxon>
        <taxon>Pseudomonadota</taxon>
        <taxon>Gammaproteobacteria</taxon>
        <taxon>Thiotrichales</taxon>
        <taxon>Piscirickettsiaceae</taxon>
        <taxon>Cycloclasticus</taxon>
    </lineage>
</organism>
<dbReference type="EMBL" id="ASHL01000001">
    <property type="protein sequence ID" value="EPD14107.1"/>
    <property type="molecule type" value="Genomic_DNA"/>
</dbReference>
<reference evidence="2 3" key="1">
    <citation type="journal article" date="2013" name="Genome Announc.">
        <title>Genome Sequence of the Pyrene- and Fluoranthene-Degrading Bacterium Cycloclasticus sp. Strain PY97M.</title>
        <authorList>
            <person name="Cui Z."/>
            <person name="Xu G."/>
            <person name="Li Q."/>
            <person name="Gao W."/>
            <person name="Zheng L."/>
        </authorList>
    </citation>
    <scope>NUCLEOTIDE SEQUENCE [LARGE SCALE GENOMIC DNA]</scope>
    <source>
        <strain evidence="2 3">PY97M</strain>
    </source>
</reference>
<accession>A0AB33Z5H3</accession>
<dbReference type="CDD" id="cd00060">
    <property type="entry name" value="FHA"/>
    <property type="match status" value="1"/>
</dbReference>
<dbReference type="Gene3D" id="2.60.200.20">
    <property type="match status" value="1"/>
</dbReference>
<dbReference type="Proteomes" id="UP000015462">
    <property type="component" value="Unassembled WGS sequence"/>
</dbReference>
<evidence type="ECO:0000313" key="2">
    <source>
        <dbReference type="EMBL" id="EPD14107.1"/>
    </source>
</evidence>
<dbReference type="Pfam" id="PF00498">
    <property type="entry name" value="FHA"/>
    <property type="match status" value="1"/>
</dbReference>
<name>A0AB33Z5H3_9GAMM</name>